<protein>
    <submittedName>
        <fullName evidence="7">DNA mismatch repair protein MutS</fullName>
    </submittedName>
</protein>
<organism evidence="7 8">
    <name type="scientific">Pedobacter cryophilus</name>
    <dbReference type="NCBI Taxonomy" id="2571271"/>
    <lineage>
        <taxon>Bacteria</taxon>
        <taxon>Pseudomonadati</taxon>
        <taxon>Bacteroidota</taxon>
        <taxon>Sphingobacteriia</taxon>
        <taxon>Sphingobacteriales</taxon>
        <taxon>Sphingobacteriaceae</taxon>
        <taxon>Pedobacter</taxon>
    </lineage>
</organism>
<feature type="coiled-coil region" evidence="4">
    <location>
        <begin position="158"/>
        <end position="185"/>
    </location>
</feature>
<evidence type="ECO:0000256" key="2">
    <source>
        <dbReference type="ARBA" id="ARBA00022840"/>
    </source>
</evidence>
<feature type="transmembrane region" description="Helical" evidence="5">
    <location>
        <begin position="241"/>
        <end position="259"/>
    </location>
</feature>
<evidence type="ECO:0000313" key="7">
    <source>
        <dbReference type="EMBL" id="TKC00678.1"/>
    </source>
</evidence>
<dbReference type="InterPro" id="IPR000432">
    <property type="entry name" value="DNA_mismatch_repair_MutS_C"/>
</dbReference>
<keyword evidence="4" id="KW-0175">Coiled coil</keyword>
<dbReference type="RefSeq" id="WP_136824886.1">
    <property type="nucleotide sequence ID" value="NZ_SWBP01000001.1"/>
</dbReference>
<dbReference type="InterPro" id="IPR036187">
    <property type="entry name" value="DNA_mismatch_repair_MutS_sf"/>
</dbReference>
<feature type="transmembrane region" description="Helical" evidence="5">
    <location>
        <begin position="58"/>
        <end position="75"/>
    </location>
</feature>
<evidence type="ECO:0000256" key="3">
    <source>
        <dbReference type="ARBA" id="ARBA00023125"/>
    </source>
</evidence>
<feature type="domain" description="DNA mismatch repair proteins mutS family" evidence="6">
    <location>
        <begin position="427"/>
        <end position="604"/>
    </location>
</feature>
<evidence type="ECO:0000256" key="5">
    <source>
        <dbReference type="SAM" id="Phobius"/>
    </source>
</evidence>
<dbReference type="GO" id="GO:0005829">
    <property type="term" value="C:cytosol"/>
    <property type="evidence" value="ECO:0007669"/>
    <property type="project" value="TreeGrafter"/>
</dbReference>
<dbReference type="GO" id="GO:0140664">
    <property type="term" value="F:ATP-dependent DNA damage sensor activity"/>
    <property type="evidence" value="ECO:0007669"/>
    <property type="project" value="InterPro"/>
</dbReference>
<keyword evidence="8" id="KW-1185">Reference proteome</keyword>
<gene>
    <name evidence="7" type="ORF">FA046_03085</name>
</gene>
<evidence type="ECO:0000256" key="4">
    <source>
        <dbReference type="SAM" id="Coils"/>
    </source>
</evidence>
<dbReference type="AlphaFoldDB" id="A0A4U1CAF8"/>
<accession>A0A4U1CAF8</accession>
<dbReference type="SMART" id="SM00534">
    <property type="entry name" value="MUTSac"/>
    <property type="match status" value="1"/>
</dbReference>
<dbReference type="Gene3D" id="1.10.1420.10">
    <property type="match status" value="1"/>
</dbReference>
<name>A0A4U1CAF8_9SPHI</name>
<feature type="transmembrane region" description="Helical" evidence="5">
    <location>
        <begin position="211"/>
        <end position="235"/>
    </location>
</feature>
<proteinExistence type="predicted"/>
<keyword evidence="5" id="KW-1133">Transmembrane helix</keyword>
<keyword evidence="5" id="KW-0472">Membrane</keyword>
<keyword evidence="1" id="KW-0547">Nucleotide-binding</keyword>
<dbReference type="GO" id="GO:0006298">
    <property type="term" value="P:mismatch repair"/>
    <property type="evidence" value="ECO:0007669"/>
    <property type="project" value="InterPro"/>
</dbReference>
<dbReference type="Gene3D" id="3.40.50.300">
    <property type="entry name" value="P-loop containing nucleotide triphosphate hydrolases"/>
    <property type="match status" value="1"/>
</dbReference>
<dbReference type="SUPFAM" id="SSF48334">
    <property type="entry name" value="DNA repair protein MutS, domain III"/>
    <property type="match status" value="1"/>
</dbReference>
<feature type="transmembrane region" description="Helical" evidence="5">
    <location>
        <begin position="35"/>
        <end position="52"/>
    </location>
</feature>
<sequence>MNLSQEKLFVTYQSNITTLQQLIAKHQKKINTYSFLRLGVFLLTILLVFLLFSLGALALIMVAIVMISLFLWIVAKQAKQQEQLDFDLNKQLLLQNELNILNDKHNIYDAGLAFENPRHAYTDDLDIFGERSLFAYLNRTATPQGNEILASWLKNADAKDQILDRQEAIKELANHQEENLNLRVQLYPLKGAVLSQLKENIKDKLPAITQFITLPYINFIIYFLPAVSFSLLIAASIFNGVWWSFLGLSLLINYVVYAFHLKHINLAHLLFSKSASQLKTFAKVIKPIEEQPWKSKELKFIVEKIKNNSGQATHQQIQSLAKIIQDFDARLNVFVGTFLNLFLFWDLRVVKRLHQWQQKSSGTIINSFKTIAEFEALISLANLDVNHPHWVYPEVVDAYSFETKAMGHPLIPDSVRINNDFKFSNERTIDVITGSNMAGKSTFLRTVGINMVLAYAGSKVCAKQFKTGVFSLVSYMRIKDSLMDQTSTFKAELDRLKMILALTAKQENTFILVDEMLRGTNSKDKYLGTKVFIEKLLLQQTPGLIATHDLQIADLEKEHPTKVRNFHFDITMNHDEMFFDYLIKDGECKTFNAAILLKAIGLSLDNNVS</sequence>
<dbReference type="InterPro" id="IPR045076">
    <property type="entry name" value="MutS"/>
</dbReference>
<dbReference type="OrthoDB" id="1097361at2"/>
<keyword evidence="5" id="KW-0812">Transmembrane</keyword>
<dbReference type="Pfam" id="PF00488">
    <property type="entry name" value="MutS_V"/>
    <property type="match status" value="1"/>
</dbReference>
<dbReference type="PANTHER" id="PTHR11361:SF99">
    <property type="entry name" value="DNA MISMATCH REPAIR PROTEIN"/>
    <property type="match status" value="1"/>
</dbReference>
<evidence type="ECO:0000259" key="6">
    <source>
        <dbReference type="SMART" id="SM00534"/>
    </source>
</evidence>
<dbReference type="EMBL" id="SWBP01000001">
    <property type="protein sequence ID" value="TKC00678.1"/>
    <property type="molecule type" value="Genomic_DNA"/>
</dbReference>
<evidence type="ECO:0000256" key="1">
    <source>
        <dbReference type="ARBA" id="ARBA00022741"/>
    </source>
</evidence>
<dbReference type="GO" id="GO:0005524">
    <property type="term" value="F:ATP binding"/>
    <property type="evidence" value="ECO:0007669"/>
    <property type="project" value="UniProtKB-KW"/>
</dbReference>
<reference evidence="7 8" key="1">
    <citation type="submission" date="2019-04" db="EMBL/GenBank/DDBJ databases">
        <title>Pedobacter sp. AR-3-17 sp. nov., isolated from Arctic soil.</title>
        <authorList>
            <person name="Dahal R.H."/>
            <person name="Kim D.-U."/>
        </authorList>
    </citation>
    <scope>NUCLEOTIDE SEQUENCE [LARGE SCALE GENOMIC DNA]</scope>
    <source>
        <strain evidence="7 8">AR-3-17</strain>
    </source>
</reference>
<comment type="caution">
    <text evidence="7">The sequence shown here is derived from an EMBL/GenBank/DDBJ whole genome shotgun (WGS) entry which is preliminary data.</text>
</comment>
<dbReference type="PANTHER" id="PTHR11361">
    <property type="entry name" value="DNA MISMATCH REPAIR PROTEIN MUTS FAMILY MEMBER"/>
    <property type="match status" value="1"/>
</dbReference>
<dbReference type="InterPro" id="IPR027417">
    <property type="entry name" value="P-loop_NTPase"/>
</dbReference>
<keyword evidence="3" id="KW-0238">DNA-binding</keyword>
<evidence type="ECO:0000313" key="8">
    <source>
        <dbReference type="Proteomes" id="UP000308181"/>
    </source>
</evidence>
<dbReference type="Proteomes" id="UP000308181">
    <property type="component" value="Unassembled WGS sequence"/>
</dbReference>
<dbReference type="GO" id="GO:0030983">
    <property type="term" value="F:mismatched DNA binding"/>
    <property type="evidence" value="ECO:0007669"/>
    <property type="project" value="InterPro"/>
</dbReference>
<dbReference type="SUPFAM" id="SSF52540">
    <property type="entry name" value="P-loop containing nucleoside triphosphate hydrolases"/>
    <property type="match status" value="1"/>
</dbReference>
<keyword evidence="2" id="KW-0067">ATP-binding</keyword>